<keyword evidence="2" id="KW-0342">GTP-binding</keyword>
<dbReference type="SMART" id="SM00053">
    <property type="entry name" value="DYNc"/>
    <property type="match status" value="1"/>
</dbReference>
<dbReference type="PANTHER" id="PTHR11566:SF21">
    <property type="entry name" value="DYNAMIN RELATED PROTEIN 1, ISOFORM A"/>
    <property type="match status" value="1"/>
</dbReference>
<reference evidence="4 5" key="2">
    <citation type="submission" date="2020-05" db="EMBL/GenBank/DDBJ databases">
        <title>Identification and distribution of gene clusters putatively required for synthesis of sphingolipid metabolism inhibitors in phylogenetically diverse species of the filamentous fungus Fusarium.</title>
        <authorList>
            <person name="Kim H.-S."/>
            <person name="Busman M."/>
            <person name="Brown D.W."/>
            <person name="Divon H."/>
            <person name="Uhlig S."/>
            <person name="Proctor R.H."/>
        </authorList>
    </citation>
    <scope>NUCLEOTIDE SEQUENCE [LARGE SCALE GENOMIC DNA]</scope>
    <source>
        <strain evidence="4 5">NRRL 25331</strain>
    </source>
</reference>
<evidence type="ECO:0000256" key="2">
    <source>
        <dbReference type="ARBA" id="ARBA00023134"/>
    </source>
</evidence>
<name>A0A8H5TJB1_FUSCI</name>
<dbReference type="PROSITE" id="PS51718">
    <property type="entry name" value="G_DYNAMIN_2"/>
    <property type="match status" value="1"/>
</dbReference>
<feature type="domain" description="Dynamin-type G" evidence="3">
    <location>
        <begin position="36"/>
        <end position="312"/>
    </location>
</feature>
<dbReference type="InterPro" id="IPR030381">
    <property type="entry name" value="G_DYNAMIN_dom"/>
</dbReference>
<evidence type="ECO:0000313" key="5">
    <source>
        <dbReference type="Proteomes" id="UP000572754"/>
    </source>
</evidence>
<dbReference type="GO" id="GO:0048312">
    <property type="term" value="P:intracellular distribution of mitochondria"/>
    <property type="evidence" value="ECO:0007669"/>
    <property type="project" value="TreeGrafter"/>
</dbReference>
<dbReference type="PRINTS" id="PR00195">
    <property type="entry name" value="DYNAMIN"/>
</dbReference>
<comment type="caution">
    <text evidence="4">The sequence shown here is derived from an EMBL/GenBank/DDBJ whole genome shotgun (WGS) entry which is preliminary data.</text>
</comment>
<dbReference type="PANTHER" id="PTHR11566">
    <property type="entry name" value="DYNAMIN"/>
    <property type="match status" value="1"/>
</dbReference>
<organism evidence="4 5">
    <name type="scientific">Fusarium circinatum</name>
    <name type="common">Pitch canker fungus</name>
    <name type="synonym">Gibberella circinata</name>
    <dbReference type="NCBI Taxonomy" id="48490"/>
    <lineage>
        <taxon>Eukaryota</taxon>
        <taxon>Fungi</taxon>
        <taxon>Dikarya</taxon>
        <taxon>Ascomycota</taxon>
        <taxon>Pezizomycotina</taxon>
        <taxon>Sordariomycetes</taxon>
        <taxon>Hypocreomycetidae</taxon>
        <taxon>Hypocreales</taxon>
        <taxon>Nectriaceae</taxon>
        <taxon>Fusarium</taxon>
        <taxon>Fusarium fujikuroi species complex</taxon>
    </lineage>
</organism>
<dbReference type="InterPro" id="IPR022812">
    <property type="entry name" value="Dynamin"/>
</dbReference>
<dbReference type="InterPro" id="IPR027417">
    <property type="entry name" value="P-loop_NTPase"/>
</dbReference>
<dbReference type="GO" id="GO:0005874">
    <property type="term" value="C:microtubule"/>
    <property type="evidence" value="ECO:0007669"/>
    <property type="project" value="TreeGrafter"/>
</dbReference>
<gene>
    <name evidence="4" type="ORF">FCIRC_9032</name>
</gene>
<proteinExistence type="predicted"/>
<keyword evidence="5" id="KW-1185">Reference proteome</keyword>
<protein>
    <submittedName>
        <fullName evidence="4">Interferon-induced GTP-binding Mx</fullName>
    </submittedName>
</protein>
<dbReference type="GO" id="GO:0005739">
    <property type="term" value="C:mitochondrion"/>
    <property type="evidence" value="ECO:0007669"/>
    <property type="project" value="TreeGrafter"/>
</dbReference>
<dbReference type="Proteomes" id="UP000572754">
    <property type="component" value="Unassembled WGS sequence"/>
</dbReference>
<dbReference type="CDD" id="cd08771">
    <property type="entry name" value="DLP_1"/>
    <property type="match status" value="1"/>
</dbReference>
<dbReference type="GO" id="GO:0016559">
    <property type="term" value="P:peroxisome fission"/>
    <property type="evidence" value="ECO:0007669"/>
    <property type="project" value="TreeGrafter"/>
</dbReference>
<reference evidence="5" key="1">
    <citation type="journal article" date="2020" name="BMC Genomics">
        <title>Correction to: Identification and distribution of gene clusters required for synthesis of sphingolipid metabolism inhibitors in diverse species of the filamentous fungus Fusarium.</title>
        <authorList>
            <person name="Kim H.S."/>
            <person name="Lohmar J.M."/>
            <person name="Busman M."/>
            <person name="Brown D.W."/>
            <person name="Naumann T.A."/>
            <person name="Divon H.H."/>
            <person name="Lysoe E."/>
            <person name="Uhlig S."/>
            <person name="Proctor R.H."/>
        </authorList>
    </citation>
    <scope>NUCLEOTIDE SEQUENCE [LARGE SCALE GENOMIC DNA]</scope>
    <source>
        <strain evidence="5">NRRL 25331</strain>
    </source>
</reference>
<dbReference type="GO" id="GO:0005525">
    <property type="term" value="F:GTP binding"/>
    <property type="evidence" value="ECO:0007669"/>
    <property type="project" value="InterPro"/>
</dbReference>
<dbReference type="InterPro" id="IPR001401">
    <property type="entry name" value="Dynamin_GTPase"/>
</dbReference>
<keyword evidence="1" id="KW-0547">Nucleotide-binding</keyword>
<dbReference type="SUPFAM" id="SSF52540">
    <property type="entry name" value="P-loop containing nucleoside triphosphate hydrolases"/>
    <property type="match status" value="1"/>
</dbReference>
<dbReference type="EMBL" id="JAAQPE010000314">
    <property type="protein sequence ID" value="KAF5670124.1"/>
    <property type="molecule type" value="Genomic_DNA"/>
</dbReference>
<evidence type="ECO:0000259" key="3">
    <source>
        <dbReference type="PROSITE" id="PS51718"/>
    </source>
</evidence>
<dbReference type="Pfam" id="PF00350">
    <property type="entry name" value="Dynamin_N"/>
    <property type="match status" value="1"/>
</dbReference>
<dbReference type="InterPro" id="IPR045063">
    <property type="entry name" value="Dynamin_N"/>
</dbReference>
<dbReference type="GO" id="GO:0003924">
    <property type="term" value="F:GTPase activity"/>
    <property type="evidence" value="ECO:0007669"/>
    <property type="project" value="InterPro"/>
</dbReference>
<dbReference type="GO" id="GO:0000266">
    <property type="term" value="P:mitochondrial fission"/>
    <property type="evidence" value="ECO:0007669"/>
    <property type="project" value="TreeGrafter"/>
</dbReference>
<dbReference type="Gene3D" id="3.40.50.300">
    <property type="entry name" value="P-loop containing nucleotide triphosphate hydrolases"/>
    <property type="match status" value="1"/>
</dbReference>
<evidence type="ECO:0000256" key="1">
    <source>
        <dbReference type="ARBA" id="ARBA00022741"/>
    </source>
</evidence>
<accession>A0A8H5TJB1</accession>
<dbReference type="GO" id="GO:0008017">
    <property type="term" value="F:microtubule binding"/>
    <property type="evidence" value="ECO:0007669"/>
    <property type="project" value="TreeGrafter"/>
</dbReference>
<dbReference type="AlphaFoldDB" id="A0A8H5TJB1"/>
<dbReference type="GO" id="GO:0016020">
    <property type="term" value="C:membrane"/>
    <property type="evidence" value="ECO:0007669"/>
    <property type="project" value="TreeGrafter"/>
</dbReference>
<evidence type="ECO:0000313" key="4">
    <source>
        <dbReference type="EMBL" id="KAF5670124.1"/>
    </source>
</evidence>
<sequence length="552" mass="63008">MDIAIDLNVLSQLNTTETKAIHDICDKLSVCGIKEKVKVPQIVVLGEESSGKSSVLQAISHLRFPTGENGCTRFAIQVMFRQAPETRIDITIIFEDKSKKIKTWQHSNFQEDGLAHIIEEAKSIMEFNRAGKGFSKDLLRLEIEGPLMYPLSLLDLPGFPNSDKSQENTEILQGLLGSHLDNKDNIYLVVVNPNKTIPEQVVLRHSRLFDPHGKQTIPIITNPDIMRPGSVEERSYIRLAMNRQFMNHFGLGWHVLCNKREEELSFSRRDETEDQFFKGSSWSCIPPVDRGAANLRKKLSLALYHHMRRTLPLVVEDIDWSLQFRESDMEGLGPPRSSPEEMGSFLISVASDFQRVVQDGIHGRGSEYSIGPPNIEKPEGYKPPKHLLKFIEHYDQNEFMETEFVTKEEFINKVVKRVSSWSVIALRHTELVFEVTKAFVDRVLQFLFRPLCFNGGTEAILTTCVDPFFDEKKVAIEAKINELFKPYEKAFAFPLDLDGYTEFSQRSGDRLAERVYSLVTAKAPVSSDDRQKERVTRQMIREAVAAEKDSEI</sequence>
<dbReference type="Pfam" id="PF01031">
    <property type="entry name" value="Dynamin_M"/>
    <property type="match status" value="1"/>
</dbReference>
<dbReference type="InterPro" id="IPR000375">
    <property type="entry name" value="Dynamin_stalk"/>
</dbReference>
<dbReference type="GO" id="GO:0006897">
    <property type="term" value="P:endocytosis"/>
    <property type="evidence" value="ECO:0007669"/>
    <property type="project" value="TreeGrafter"/>
</dbReference>